<organism evidence="1 2">
    <name type="scientific">Pleurotus eryngii</name>
    <name type="common">Boletus of the steppes</name>
    <dbReference type="NCBI Taxonomy" id="5323"/>
    <lineage>
        <taxon>Eukaryota</taxon>
        <taxon>Fungi</taxon>
        <taxon>Dikarya</taxon>
        <taxon>Basidiomycota</taxon>
        <taxon>Agaricomycotina</taxon>
        <taxon>Agaricomycetes</taxon>
        <taxon>Agaricomycetidae</taxon>
        <taxon>Agaricales</taxon>
        <taxon>Pleurotineae</taxon>
        <taxon>Pleurotaceae</taxon>
        <taxon>Pleurotus</taxon>
    </lineage>
</organism>
<evidence type="ECO:0000313" key="2">
    <source>
        <dbReference type="Proteomes" id="UP000807025"/>
    </source>
</evidence>
<protein>
    <submittedName>
        <fullName evidence="1">Uncharacterized protein</fullName>
    </submittedName>
</protein>
<dbReference type="EMBL" id="MU154694">
    <property type="protein sequence ID" value="KAF9488831.1"/>
    <property type="molecule type" value="Genomic_DNA"/>
</dbReference>
<evidence type="ECO:0000313" key="1">
    <source>
        <dbReference type="EMBL" id="KAF9488831.1"/>
    </source>
</evidence>
<gene>
    <name evidence="1" type="ORF">BDN71DRAFT_1435825</name>
</gene>
<dbReference type="AlphaFoldDB" id="A0A9P5ZJV6"/>
<keyword evidence="2" id="KW-1185">Reference proteome</keyword>
<comment type="caution">
    <text evidence="1">The sequence shown here is derived from an EMBL/GenBank/DDBJ whole genome shotgun (WGS) entry which is preliminary data.</text>
</comment>
<accession>A0A9P5ZJV6</accession>
<name>A0A9P5ZJV6_PLEER</name>
<proteinExistence type="predicted"/>
<dbReference type="Proteomes" id="UP000807025">
    <property type="component" value="Unassembled WGS sequence"/>
</dbReference>
<reference evidence="1" key="1">
    <citation type="submission" date="2020-11" db="EMBL/GenBank/DDBJ databases">
        <authorList>
            <consortium name="DOE Joint Genome Institute"/>
            <person name="Ahrendt S."/>
            <person name="Riley R."/>
            <person name="Andreopoulos W."/>
            <person name="Labutti K."/>
            <person name="Pangilinan J."/>
            <person name="Ruiz-Duenas F.J."/>
            <person name="Barrasa J.M."/>
            <person name="Sanchez-Garcia M."/>
            <person name="Camarero S."/>
            <person name="Miyauchi S."/>
            <person name="Serrano A."/>
            <person name="Linde D."/>
            <person name="Babiker R."/>
            <person name="Drula E."/>
            <person name="Ayuso-Fernandez I."/>
            <person name="Pacheco R."/>
            <person name="Padilla G."/>
            <person name="Ferreira P."/>
            <person name="Barriuso J."/>
            <person name="Kellner H."/>
            <person name="Castanera R."/>
            <person name="Alfaro M."/>
            <person name="Ramirez L."/>
            <person name="Pisabarro A.G."/>
            <person name="Kuo A."/>
            <person name="Tritt A."/>
            <person name="Lipzen A."/>
            <person name="He G."/>
            <person name="Yan M."/>
            <person name="Ng V."/>
            <person name="Cullen D."/>
            <person name="Martin F."/>
            <person name="Rosso M.-N."/>
            <person name="Henrissat B."/>
            <person name="Hibbett D."/>
            <person name="Martinez A.T."/>
            <person name="Grigoriev I.V."/>
        </authorList>
    </citation>
    <scope>NUCLEOTIDE SEQUENCE</scope>
    <source>
        <strain evidence="1">ATCC 90797</strain>
    </source>
</reference>
<sequence>MGSKTGIVRQWSGSSTGNRVEASAAVCHRVCMMLVKELLAWPVPVQSLEWFTQLCTEQAFTPLVTYHNNSFDWDLFHAEVLKVAIIGEVRLPQTDVVGRGAC</sequence>